<evidence type="ECO:0000256" key="1">
    <source>
        <dbReference type="ARBA" id="ARBA00022450"/>
    </source>
</evidence>
<dbReference type="PROSITE" id="PS00455">
    <property type="entry name" value="AMP_BINDING"/>
    <property type="match status" value="1"/>
</dbReference>
<dbReference type="SUPFAM" id="SSF47336">
    <property type="entry name" value="ACP-like"/>
    <property type="match status" value="2"/>
</dbReference>
<feature type="domain" description="Carrier" evidence="5">
    <location>
        <begin position="744"/>
        <end position="821"/>
    </location>
</feature>
<evidence type="ECO:0000259" key="6">
    <source>
        <dbReference type="PROSITE" id="PS52004"/>
    </source>
</evidence>
<dbReference type="InterPro" id="IPR020845">
    <property type="entry name" value="AMP-binding_CS"/>
</dbReference>
<evidence type="ECO:0000313" key="8">
    <source>
        <dbReference type="Proteomes" id="UP000224006"/>
    </source>
</evidence>
<dbReference type="EMBL" id="NWUJ01000002">
    <property type="protein sequence ID" value="PFH37181.1"/>
    <property type="molecule type" value="Genomic_DNA"/>
</dbReference>
<feature type="region of interest" description="Disordered" evidence="4">
    <location>
        <begin position="669"/>
        <end position="746"/>
    </location>
</feature>
<dbReference type="Gene3D" id="3.30.300.30">
    <property type="match status" value="1"/>
</dbReference>
<dbReference type="Gene3D" id="3.90.180.10">
    <property type="entry name" value="Medium-chain alcohol dehydrogenases, catalytic domain"/>
    <property type="match status" value="1"/>
</dbReference>
<dbReference type="PANTHER" id="PTHR43775:SF37">
    <property type="entry name" value="SI:DKEY-61P9.11"/>
    <property type="match status" value="1"/>
</dbReference>
<reference evidence="7 8" key="1">
    <citation type="submission" date="2017-09" db="EMBL/GenBank/DDBJ databases">
        <title>Genome sequencing of Besnoitia besnoiti strain Bb-Ger1.</title>
        <authorList>
            <person name="Schares G."/>
            <person name="Venepally P."/>
            <person name="Lorenzi H.A."/>
        </authorList>
    </citation>
    <scope>NUCLEOTIDE SEQUENCE [LARGE SCALE GENOMIC DNA]</scope>
    <source>
        <strain evidence="7 8">Bb-Ger1</strain>
    </source>
</reference>
<dbReference type="InterPro" id="IPR016039">
    <property type="entry name" value="Thiolase-like"/>
</dbReference>
<dbReference type="Pfam" id="PF08659">
    <property type="entry name" value="KR"/>
    <property type="match status" value="1"/>
</dbReference>
<dbReference type="Gene3D" id="3.40.50.720">
    <property type="entry name" value="NAD(P)-binding Rossmann-like Domain"/>
    <property type="match status" value="2"/>
</dbReference>
<dbReference type="InterPro" id="IPR013968">
    <property type="entry name" value="PKS_KR"/>
</dbReference>
<proteinExistence type="predicted"/>
<dbReference type="Pfam" id="PF02801">
    <property type="entry name" value="Ketoacyl-synt_C"/>
    <property type="match status" value="2"/>
</dbReference>
<dbReference type="GeneID" id="40308620"/>
<keyword evidence="1" id="KW-0596">Phosphopantetheine</keyword>
<dbReference type="InterPro" id="IPR057326">
    <property type="entry name" value="KR_dom"/>
</dbReference>
<feature type="compositionally biased region" description="Low complexity" evidence="4">
    <location>
        <begin position="708"/>
        <end position="719"/>
    </location>
</feature>
<dbReference type="Gene3D" id="1.10.1200.10">
    <property type="entry name" value="ACP-like"/>
    <property type="match status" value="2"/>
</dbReference>
<dbReference type="InterPro" id="IPR045851">
    <property type="entry name" value="AMP-bd_C_sf"/>
</dbReference>
<sequence length="3587" mass="385334">MIPEYNLFLHGGNTKRISMAEAPGKWSQLRVYGDCTGCKATSTTYSQLRREAHKIATYLLRVAGCQAGDRILLCYPPSACFVPAFIGCQIAGLTPVPIYPPGTNGRESNSAGRIAALIKKAEPSVVLSSSPLRRFLEDVLPDSVTALGTIRWVYSDELPDTLVDHQGCVLDAFDISPEMPAFIQFTSGSTGNPKGCVVAHRALLHNIHVNWRMCGAVHPVTEETLYDMPVELYGQFTERYQQFVVATWGHRLRAFSWLPVTHDMGLVGMLCVPLYFGCTVFLMSPVDFVRSPELWLSGMCKFGCSFTAAPDFAYRLVTRKITGSIASKLNFEKVLACINGAEPIRPATVQAFLQKFSPAGFRPWMMCPAYGLAENTVGVTGRGHEGLKPRSPRIIYVNTKKLATGDKVELLHPETQENDEMNVKALVGCGVPHKDVVVKIINPDSLQELPEWQIGEIWVSSPSAATGYFGCPEETEATFRCLPVTPDGAAAGGSSFLRTGDLGFIGSDELFITGRLKDIVIIRGRNYYPQDIEEVVEECLAVCKGGVMAFPVPTRDGAESLGVAAEVKNGPETATKLNDIRLDIIRAVNQNLHLSLGRLWILKAGSLKKTTSGKPRRSEMRRELCSQDICPGVLLSHASDFHEAGCLTFPTADDCGANRHLGAGHAEARRVIQPSPGASDMTEGDTQTRDVARNRKNDLHSVKGDTSGALEGAEGAGTARHALESPIPVPSSASNPPSGLLPQEEGEEELRLIAECLARVTGLEASQFREDTPFFSLGLDSLTAAELAEELQQRTQEPVEPFELFEFADLRSLAAHLQRRRAERGGKNVVANYRVPERTLGMSHKQASCVVVTGVACALPGSCQTPDELWAKLEAGVDCIGPVPENRDIDVFENATHNQEFHATSSPSCKLEGGFLLGVECFDNAFFGISDVEAKAMDPQQRLLLMKSVDALRMAGIQPRGALSAPIATFVGCCSSDWQRMNVGNPIEGLAATSSSASMLANRVAYTLGFTGASVTVDTACSSSLTALHCALRELQHPEASCRIAVVAGVNLLLSSDVTVVFARAGFLSPTHRCRTFDDAADGFVRSEGVVVFVLQSKAANCTAVGPVAGSDDKNVEAEQWRAPHCGANAPSPASDAHGHEHAEAAPSAGLHLCRIVASAVVHGGRTSSVTAPSALSQAVLYRQVLGRGRVAPWDVQYVETHGTGTRLGDPIEAQAVCDVFASDAKKRENGLVLGALKTNVGHLEGASGLAGLLKAVLCLNRHRVPPNLHLKKLNRYIDFRGVPVILPTKAISLAADEAVALVTSLGFGGTYAQVAIKGMRAPVTAPLCARQQLPQWNTKCFSVSREALNNRASASEGRDDGREGPYLWEVAWESVLDLDRLPRKCSAAFGERSPPAKWLVLTLSKKGSMGDRFPDLFLPGVRITFACLDAQCTPQQLDTVLKTEAWAAVVAAYNTEDGLMGDAIDDIARTVPLLRAYGRMASDSAALPWMVFLTRGCFHVGAVGTTWKLPPNNAGIVGFARACRLELESLSGLTVPLYFIDVEPDRPPSETLIALSALLGVIESGHVDEAEFSIRGTTVYAPRLLPLQVGFEENRTAGHSDLNLYREPRDGSSATIPCIPVLHSTRKTCRVRLLAVCLDAVYSEKGQSNLNIEAPFCGCSGILLEADAENEHLTVGGLVCGLAPRPQSGIVEVPGALLQHLPPLFSFEAAAAVPPQLAVLLWALETAPPLATPPAESVSRVLIVGAGCGIGLTAATHLRSLGVEAFAVVTTEEQAQALQDNDFPESAISLCNQPDFSDVLQQVGHFSVDMLVWGTKDFSSCSHMLLLLKQGGSFLDLLASCPQSKLEGRQDVSYVRCSVASAGRPYHVKVFSRSLMRACALLEQTSPAQRQPIMHVFVERPFNLGQHIAPPPAPMTTVEAFSGSGPMPGETAEEPSKNGVTAGEFAAKCQHAGHVVCALQSPIFSTRSPTGTDQEAEALLRTPEATLEPPAAADVRSGAFVVFDFGLSHLGKLLTRWLSDEGAEHVILVHGCEEDGDADPQPAFFQAKSLDNGHGRATVIREINCRANLPGDIEELLGTLKKDGRIPRVRGIFYNVGERLDGLLVNQTTDSVSGALQTAAGAWAVHTALNRFEMEAGLDMFVLFSSISSLFGSISQSVSSAVNASLDALACYRRNQGLAALSIQWAPWTDGSCETSARIVRRWLEKGGISSVRNPLEALGTILENQSDLGPVVACFLADVTIMRKLSQAQTPFSTSAMSESSLRAAAVSSSNIRSSPVKGRHLRMRRLESGGDATKAVELTTILRDLVRKEVSEIVSCHIFSRGSRIPTDQALLTLGLDSLAAVELRHALQQRFHVTLEPSFLEAHATVDTIAAFLVNQVAGCRGATCPSAQLPSACRRPVADDCAIVSVSLRLPDRCDSLNAFWASLQRAADCPNKAGVMGAAEGLDQCLCRPTLHAQGQPADQLGSGRGPFFLTNRDEFDNQFFGMSFLDALATDRSHRLLLETAYEALCGLNTEEQKGTRGTPIAVYASSSPLSRRHSSSRGTQGVSVKHLQKIAITPVASFISYQLNLTGGAVPVAATESASLVALSLALEHLRGQKSCQAALVAAGSMIPDCPVCPRSSSLDVQEALLHQSCADATFNPNPWEIPQSEAIVCVVVQLLSTANHSNNKPMAILKGVSLQQACRGGVLNASRWTKFDELQLRKQALSEALQVGKVDPRTVALLETDGVTGTRPDDVLMIDAINDIFGRLSATAACPPLVMGNIGLRVGRMVEASALASLAKIVLALERRCAPPLHRLHSLHPNVRRAATISGSVIFPCKPIVLPLSRQSPETMPRARGESKEDGSTPLVGIISSFGTDGVAGCVVVESTTQARVAEPCKPFIHGAGRALMSVKATAMSWRPASVQVAPEHTFEPPAVRSDRQVWLFCDDAWGLRKLDRSLYATDIVFTALCEHVERVLESRLPGPLTQLLFPRTASDHQMAEDALAVPYVEALLLLSFQWILARYLWQREGKPVAVMGLGLGEVTAAAVAGLISFADAVELAEALTVVSDRGRGGYRARGAGAQQHGSQREASSVMRCASGEYEALESTRVRTSFGELHTAETQTPTSASRGYHREALLAAGMEASEAKTEETLQPPFSRSRWAVCPSPTLHHAWERPPEDVLEEATPSRPWEPQPIVSAQLRQIAARITLDHAESLYISTVTGGVATDCLVGRAEYWDPLIPKKQRVGRALETAERRVRATKLVCIGCSPQDSVHFLTGLPSFPIASPSSLSLYSFTGGSSAPQLLVACESSSGASSHAALFEHESGRGGAPWWRRLSFCISPFEAATNRCAMETVIAGEGGQACATGLSVSGPDVAFLQETGPATDMRSSAAPEDAPFGGEATEPAATSYRSHALGQEGKMTDTAAQHAKNTCASCVYWRHLEKAVLSFIMSGIQEDEDWPSRSPWLMFSDIAAPPPPPSAGITSRGDIEKTVREPEDTVHIATIHTDEVAPPNHSIKVISSQEGQRRSHELARCCFVKNATSLDSYGLHVTGLSRFRWLPALKLPTAWLRKRSSSVWQCALEESMGGRATWRYIVKTGYQ</sequence>
<dbReference type="RefSeq" id="XP_029221190.1">
    <property type="nucleotide sequence ID" value="XM_029362225.1"/>
</dbReference>
<dbReference type="PROSITE" id="PS50075">
    <property type="entry name" value="CARRIER"/>
    <property type="match status" value="2"/>
</dbReference>
<dbReference type="PANTHER" id="PTHR43775">
    <property type="entry name" value="FATTY ACID SYNTHASE"/>
    <property type="match status" value="1"/>
</dbReference>
<dbReference type="KEGG" id="bbes:BESB_036390"/>
<dbReference type="Gene3D" id="3.40.50.12780">
    <property type="entry name" value="N-terminal domain of ligase-like"/>
    <property type="match status" value="1"/>
</dbReference>
<dbReference type="GO" id="GO:0004312">
    <property type="term" value="F:fatty acid synthase activity"/>
    <property type="evidence" value="ECO:0007669"/>
    <property type="project" value="TreeGrafter"/>
</dbReference>
<keyword evidence="2" id="KW-0597">Phosphoprotein</keyword>
<dbReference type="SUPFAM" id="SSF56801">
    <property type="entry name" value="Acetyl-CoA synthetase-like"/>
    <property type="match status" value="1"/>
</dbReference>
<dbReference type="PROSITE" id="PS52004">
    <property type="entry name" value="KS3_2"/>
    <property type="match status" value="2"/>
</dbReference>
<evidence type="ECO:0008006" key="9">
    <source>
        <dbReference type="Google" id="ProtNLM"/>
    </source>
</evidence>
<comment type="caution">
    <text evidence="7">The sequence shown here is derived from an EMBL/GenBank/DDBJ whole genome shotgun (WGS) entry which is preliminary data.</text>
</comment>
<dbReference type="SMART" id="SM00823">
    <property type="entry name" value="PKS_PP"/>
    <property type="match status" value="2"/>
</dbReference>
<dbReference type="SUPFAM" id="SSF53901">
    <property type="entry name" value="Thiolase-like"/>
    <property type="match status" value="3"/>
</dbReference>
<keyword evidence="3" id="KW-0808">Transferase</keyword>
<dbReference type="InterPro" id="IPR036736">
    <property type="entry name" value="ACP-like_sf"/>
</dbReference>
<evidence type="ECO:0000256" key="3">
    <source>
        <dbReference type="ARBA" id="ARBA00022679"/>
    </source>
</evidence>
<evidence type="ECO:0000259" key="5">
    <source>
        <dbReference type="PROSITE" id="PS50075"/>
    </source>
</evidence>
<dbReference type="InterPro" id="IPR014030">
    <property type="entry name" value="Ketoacyl_synth_N"/>
</dbReference>
<feature type="compositionally biased region" description="Basic and acidic residues" evidence="4">
    <location>
        <begin position="686"/>
        <end position="703"/>
    </location>
</feature>
<feature type="region of interest" description="Disordered" evidence="4">
    <location>
        <begin position="3371"/>
        <end position="3392"/>
    </location>
</feature>
<dbReference type="Gene3D" id="3.40.47.10">
    <property type="match status" value="2"/>
</dbReference>
<dbReference type="GO" id="GO:0031177">
    <property type="term" value="F:phosphopantetheine binding"/>
    <property type="evidence" value="ECO:0007669"/>
    <property type="project" value="InterPro"/>
</dbReference>
<dbReference type="InterPro" id="IPR006162">
    <property type="entry name" value="Ppantetheine_attach_site"/>
</dbReference>
<feature type="domain" description="Ketosynthase family 3 (KS3)" evidence="6">
    <location>
        <begin position="2403"/>
        <end position="2872"/>
    </location>
</feature>
<dbReference type="OrthoDB" id="329722at2759"/>
<dbReference type="InterPro" id="IPR040097">
    <property type="entry name" value="FAAL/FAAC"/>
</dbReference>
<dbReference type="SMART" id="SM01294">
    <property type="entry name" value="PKS_PP_betabranch"/>
    <property type="match status" value="1"/>
</dbReference>
<accession>A0A2A9MLH4</accession>
<feature type="domain" description="Ketosynthase family 3 (KS3)" evidence="6">
    <location>
        <begin position="847"/>
        <end position="1319"/>
    </location>
</feature>
<keyword evidence="8" id="KW-1185">Reference proteome</keyword>
<dbReference type="Pfam" id="PF00109">
    <property type="entry name" value="ketoacyl-synt"/>
    <property type="match status" value="2"/>
</dbReference>
<dbReference type="Proteomes" id="UP000224006">
    <property type="component" value="Chromosome II"/>
</dbReference>
<feature type="domain" description="Carrier" evidence="5">
    <location>
        <begin position="2303"/>
        <end position="2381"/>
    </location>
</feature>
<dbReference type="InterPro" id="IPR016035">
    <property type="entry name" value="Acyl_Trfase/lysoPLipase"/>
</dbReference>
<dbReference type="Gene3D" id="3.40.366.10">
    <property type="entry name" value="Malonyl-Coenzyme A Acyl Carrier Protein, domain 2"/>
    <property type="match status" value="1"/>
</dbReference>
<dbReference type="SUPFAM" id="SSF52151">
    <property type="entry name" value="FabD/lysophospholipase-like"/>
    <property type="match status" value="1"/>
</dbReference>
<dbReference type="InterPro" id="IPR014043">
    <property type="entry name" value="Acyl_transferase_dom"/>
</dbReference>
<dbReference type="PROSITE" id="PS00012">
    <property type="entry name" value="PHOSPHOPANTETHEINE"/>
    <property type="match status" value="2"/>
</dbReference>
<dbReference type="SUPFAM" id="SSF51735">
    <property type="entry name" value="NAD(P)-binding Rossmann-fold domains"/>
    <property type="match status" value="3"/>
</dbReference>
<dbReference type="VEuPathDB" id="ToxoDB:BESB_036390"/>
<dbReference type="SMART" id="SM00827">
    <property type="entry name" value="PKS_AT"/>
    <property type="match status" value="1"/>
</dbReference>
<dbReference type="InterPro" id="IPR042099">
    <property type="entry name" value="ANL_N_sf"/>
</dbReference>
<dbReference type="CDD" id="cd00833">
    <property type="entry name" value="PKS"/>
    <property type="match status" value="1"/>
</dbReference>
<name>A0A2A9MLH4_BESBE</name>
<protein>
    <recommendedName>
        <fullName evidence="9">AMP-binding enzyme domain-containing protein</fullName>
    </recommendedName>
</protein>
<dbReference type="STRING" id="94643.A0A2A9MLH4"/>
<evidence type="ECO:0000256" key="4">
    <source>
        <dbReference type="SAM" id="MobiDB-lite"/>
    </source>
</evidence>
<dbReference type="InterPro" id="IPR036291">
    <property type="entry name" value="NAD(P)-bd_dom_sf"/>
</dbReference>
<dbReference type="InterPro" id="IPR000873">
    <property type="entry name" value="AMP-dep_synth/lig_dom"/>
</dbReference>
<dbReference type="Pfam" id="PF00550">
    <property type="entry name" value="PP-binding"/>
    <property type="match status" value="2"/>
</dbReference>
<dbReference type="InterPro" id="IPR050091">
    <property type="entry name" value="PKS_NRPS_Biosynth_Enz"/>
</dbReference>
<dbReference type="CDD" id="cd05931">
    <property type="entry name" value="FAAL"/>
    <property type="match status" value="1"/>
</dbReference>
<gene>
    <name evidence="7" type="ORF">BESB_036390</name>
</gene>
<dbReference type="Pfam" id="PF00501">
    <property type="entry name" value="AMP-binding"/>
    <property type="match status" value="1"/>
</dbReference>
<dbReference type="InterPro" id="IPR014031">
    <property type="entry name" value="Ketoacyl_synth_C"/>
</dbReference>
<dbReference type="InterPro" id="IPR001227">
    <property type="entry name" value="Ac_transferase_dom_sf"/>
</dbReference>
<dbReference type="InterPro" id="IPR020841">
    <property type="entry name" value="PKS_Beta-ketoAc_synthase_dom"/>
</dbReference>
<evidence type="ECO:0000313" key="7">
    <source>
        <dbReference type="EMBL" id="PFH37181.1"/>
    </source>
</evidence>
<dbReference type="InterPro" id="IPR009081">
    <property type="entry name" value="PP-bd_ACP"/>
</dbReference>
<organism evidence="7 8">
    <name type="scientific">Besnoitia besnoiti</name>
    <name type="common">Apicomplexan protozoan</name>
    <dbReference type="NCBI Taxonomy" id="94643"/>
    <lineage>
        <taxon>Eukaryota</taxon>
        <taxon>Sar</taxon>
        <taxon>Alveolata</taxon>
        <taxon>Apicomplexa</taxon>
        <taxon>Conoidasida</taxon>
        <taxon>Coccidia</taxon>
        <taxon>Eucoccidiorida</taxon>
        <taxon>Eimeriorina</taxon>
        <taxon>Sarcocystidae</taxon>
        <taxon>Besnoitia</taxon>
    </lineage>
</organism>
<dbReference type="SMART" id="SM00825">
    <property type="entry name" value="PKS_KS"/>
    <property type="match status" value="1"/>
</dbReference>
<evidence type="ECO:0000256" key="2">
    <source>
        <dbReference type="ARBA" id="ARBA00022553"/>
    </source>
</evidence>
<dbReference type="SMART" id="SM00822">
    <property type="entry name" value="PKS_KR"/>
    <property type="match status" value="1"/>
</dbReference>
<dbReference type="InterPro" id="IPR020806">
    <property type="entry name" value="PKS_PP-bd"/>
</dbReference>
<dbReference type="GO" id="GO:0006633">
    <property type="term" value="P:fatty acid biosynthetic process"/>
    <property type="evidence" value="ECO:0007669"/>
    <property type="project" value="TreeGrafter"/>
</dbReference>